<evidence type="ECO:0000256" key="2">
    <source>
        <dbReference type="SAM" id="MobiDB-lite"/>
    </source>
</evidence>
<proteinExistence type="inferred from homology"/>
<dbReference type="Gene3D" id="1.10.10.2910">
    <property type="match status" value="1"/>
</dbReference>
<dbReference type="PANTHER" id="PTHR43236:SF1">
    <property type="entry name" value="BLL7220 PROTEIN"/>
    <property type="match status" value="1"/>
</dbReference>
<dbReference type="PROSITE" id="PS50943">
    <property type="entry name" value="HTH_CROC1"/>
    <property type="match status" value="1"/>
</dbReference>
<dbReference type="AlphaFoldDB" id="A0A1H1MVI6"/>
<dbReference type="Pfam" id="PF01381">
    <property type="entry name" value="HTH_3"/>
    <property type="match status" value="1"/>
</dbReference>
<dbReference type="PANTHER" id="PTHR43236">
    <property type="entry name" value="ANTITOXIN HIGA1"/>
    <property type="match status" value="1"/>
</dbReference>
<dbReference type="InterPro" id="IPR052345">
    <property type="entry name" value="Rad_response_metalloprotease"/>
</dbReference>
<dbReference type="Proteomes" id="UP000198983">
    <property type="component" value="Chromosome I"/>
</dbReference>
<dbReference type="Gene3D" id="1.10.260.40">
    <property type="entry name" value="lambda repressor-like DNA-binding domains"/>
    <property type="match status" value="1"/>
</dbReference>
<dbReference type="InterPro" id="IPR001387">
    <property type="entry name" value="Cro/C1-type_HTH"/>
</dbReference>
<name>A0A1H1MVI6_9ACTN</name>
<reference evidence="4 5" key="1">
    <citation type="submission" date="2016-10" db="EMBL/GenBank/DDBJ databases">
        <authorList>
            <person name="de Groot N.N."/>
        </authorList>
    </citation>
    <scope>NUCLEOTIDE SEQUENCE [LARGE SCALE GENOMIC DNA]</scope>
    <source>
        <strain evidence="4 5">DSM 22024</strain>
    </source>
</reference>
<keyword evidence="5" id="KW-1185">Reference proteome</keyword>
<dbReference type="InterPro" id="IPR010359">
    <property type="entry name" value="IrrE_HExxH"/>
</dbReference>
<dbReference type="EMBL" id="LT629732">
    <property type="protein sequence ID" value="SDR90901.1"/>
    <property type="molecule type" value="Genomic_DNA"/>
</dbReference>
<sequence length="384" mass="41927">MFSSPRLVSARKRRGLTITALSGKSQISTKSISDYENNKKVPSRDTLRHLAEALEVSVAYLSKPPLEEVPAEAVSFRAPTKMTARNREMALSVASHAVELRRWIDERYSVPPIDVPSLHKYVGLAAASEAAYVVRAKWGLGVAPLGNMVHLLELHGVAVFSVKTEARALDAFSFYASGQPFVLLSTAKSAERGRFDAAHELGHLVLHCGPVRPSGVEAEREADAFASSFLMPEADIHAQFSMNPRLGDLTRKKTRWGVSAIALAYRLHDLGLMTDWHYHTTCVNLSRMGYRSGEPQGMRRESSRLLGKVLADLRRTPGGFEQLCNDLAVVPDDVNELIFGLTPTVVSGGQFEHAEREGGSRLTRADLKVLQGGARSRGSGGSRG</sequence>
<accession>A0A1H1MVI6</accession>
<evidence type="ECO:0000313" key="5">
    <source>
        <dbReference type="Proteomes" id="UP000198983"/>
    </source>
</evidence>
<feature type="region of interest" description="Disordered" evidence="2">
    <location>
        <begin position="350"/>
        <end position="384"/>
    </location>
</feature>
<gene>
    <name evidence="4" type="ORF">SAMN04489717_0989</name>
</gene>
<evidence type="ECO:0000256" key="1">
    <source>
        <dbReference type="ARBA" id="ARBA00007227"/>
    </source>
</evidence>
<dbReference type="STRING" id="117157.SAMN04489717_0989"/>
<dbReference type="Pfam" id="PF06114">
    <property type="entry name" value="Peptidase_M78"/>
    <property type="match status" value="1"/>
</dbReference>
<feature type="compositionally biased region" description="Basic and acidic residues" evidence="2">
    <location>
        <begin position="352"/>
        <end position="367"/>
    </location>
</feature>
<evidence type="ECO:0000259" key="3">
    <source>
        <dbReference type="PROSITE" id="PS50943"/>
    </source>
</evidence>
<dbReference type="GO" id="GO:0003677">
    <property type="term" value="F:DNA binding"/>
    <property type="evidence" value="ECO:0007669"/>
    <property type="project" value="InterPro"/>
</dbReference>
<dbReference type="OrthoDB" id="9794834at2"/>
<comment type="similarity">
    <text evidence="1">Belongs to the short-chain fatty acyl-CoA assimilation regulator (ScfR) family.</text>
</comment>
<feature type="domain" description="HTH cro/C1-type" evidence="3">
    <location>
        <begin position="7"/>
        <end position="61"/>
    </location>
</feature>
<dbReference type="InterPro" id="IPR010982">
    <property type="entry name" value="Lambda_DNA-bd_dom_sf"/>
</dbReference>
<evidence type="ECO:0000313" key="4">
    <source>
        <dbReference type="EMBL" id="SDR90901.1"/>
    </source>
</evidence>
<protein>
    <submittedName>
        <fullName evidence="4">Zn-dependent peptidase ImmA, M78 family</fullName>
    </submittedName>
</protein>
<dbReference type="SMART" id="SM00530">
    <property type="entry name" value="HTH_XRE"/>
    <property type="match status" value="1"/>
</dbReference>
<organism evidence="4 5">
    <name type="scientific">Actinopolymorpha singaporensis</name>
    <dbReference type="NCBI Taxonomy" id="117157"/>
    <lineage>
        <taxon>Bacteria</taxon>
        <taxon>Bacillati</taxon>
        <taxon>Actinomycetota</taxon>
        <taxon>Actinomycetes</taxon>
        <taxon>Propionibacteriales</taxon>
        <taxon>Actinopolymorphaceae</taxon>
        <taxon>Actinopolymorpha</taxon>
    </lineage>
</organism>
<dbReference type="CDD" id="cd00093">
    <property type="entry name" value="HTH_XRE"/>
    <property type="match status" value="1"/>
</dbReference>
<dbReference type="SUPFAM" id="SSF47413">
    <property type="entry name" value="lambda repressor-like DNA-binding domains"/>
    <property type="match status" value="1"/>
</dbReference>
<dbReference type="RefSeq" id="WP_092650949.1">
    <property type="nucleotide sequence ID" value="NZ_LT629732.1"/>
</dbReference>